<accession>X0VHK0</accession>
<sequence>MPEAKYKPHRTLRTVKKKTGGILNCRDLCSKKHGVGTEEWFTCVEACQKKAKEESVG</sequence>
<gene>
    <name evidence="1" type="ORF">S01H1_43349</name>
</gene>
<dbReference type="AlphaFoldDB" id="X0VHK0"/>
<name>X0VHK0_9ZZZZ</name>
<evidence type="ECO:0000313" key="1">
    <source>
        <dbReference type="EMBL" id="GAF99990.1"/>
    </source>
</evidence>
<proteinExistence type="predicted"/>
<protein>
    <submittedName>
        <fullName evidence="1">Uncharacterized protein</fullName>
    </submittedName>
</protein>
<reference evidence="1" key="1">
    <citation type="journal article" date="2014" name="Front. Microbiol.">
        <title>High frequency of phylogenetically diverse reductive dehalogenase-homologous genes in deep subseafloor sedimentary metagenomes.</title>
        <authorList>
            <person name="Kawai M."/>
            <person name="Futagami T."/>
            <person name="Toyoda A."/>
            <person name="Takaki Y."/>
            <person name="Nishi S."/>
            <person name="Hori S."/>
            <person name="Arai W."/>
            <person name="Tsubouchi T."/>
            <person name="Morono Y."/>
            <person name="Uchiyama I."/>
            <person name="Ito T."/>
            <person name="Fujiyama A."/>
            <person name="Inagaki F."/>
            <person name="Takami H."/>
        </authorList>
    </citation>
    <scope>NUCLEOTIDE SEQUENCE</scope>
    <source>
        <strain evidence="1">Expedition CK06-06</strain>
    </source>
</reference>
<comment type="caution">
    <text evidence="1">The sequence shown here is derived from an EMBL/GenBank/DDBJ whole genome shotgun (WGS) entry which is preliminary data.</text>
</comment>
<dbReference type="EMBL" id="BARS01027613">
    <property type="protein sequence ID" value="GAF99990.1"/>
    <property type="molecule type" value="Genomic_DNA"/>
</dbReference>
<organism evidence="1">
    <name type="scientific">marine sediment metagenome</name>
    <dbReference type="NCBI Taxonomy" id="412755"/>
    <lineage>
        <taxon>unclassified sequences</taxon>
        <taxon>metagenomes</taxon>
        <taxon>ecological metagenomes</taxon>
    </lineage>
</organism>